<evidence type="ECO:0008006" key="4">
    <source>
        <dbReference type="Google" id="ProtNLM"/>
    </source>
</evidence>
<accession>A0A9P4Q3C6</accession>
<keyword evidence="3" id="KW-1185">Reference proteome</keyword>
<dbReference type="InterPro" id="IPR038883">
    <property type="entry name" value="AN11006-like"/>
</dbReference>
<comment type="caution">
    <text evidence="2">The sequence shown here is derived from an EMBL/GenBank/DDBJ whole genome shotgun (WGS) entry which is preliminary data.</text>
</comment>
<feature type="region of interest" description="Disordered" evidence="1">
    <location>
        <begin position="284"/>
        <end position="315"/>
    </location>
</feature>
<sequence>MSRVNADRELNDIPELPESVSHSILFELPREIRDRIYSFCLAAHDGLAVEWPKEKRKSGRQPQLLRVCKIIRDEAAPMLYTLNKLSFSHPSDANMFVRALSAPNFARFISLLELQIRATDNRLWMPYLTSTDDKRSLKADFPSVRTLCIRYKSNRWIHTLPPESNMRPWSEDIRLLEIMDGLRNVFRLADYAAIPPPPPPPPPQVHHGRLGPDGTPLGGIIGERDFLDYIDEKEDRKRQTSYGRVPSSLATRQPPPVIKITVSCRVHQNHFTALVTSADALRAQGSRPAPNGQTPTGPAEDAEHPMGAVREGDEFRGFTPVDLRRRMKGVDDPYVGAASLASTPFANNKGVLLALEIYCSESRRENPHQN</sequence>
<gene>
    <name evidence="2" type="ORF">K431DRAFT_230064</name>
</gene>
<dbReference type="AlphaFoldDB" id="A0A9P4Q3C6"/>
<evidence type="ECO:0000256" key="1">
    <source>
        <dbReference type="SAM" id="MobiDB-lite"/>
    </source>
</evidence>
<feature type="region of interest" description="Disordered" evidence="1">
    <location>
        <begin position="232"/>
        <end position="252"/>
    </location>
</feature>
<protein>
    <recommendedName>
        <fullName evidence="4">F-box domain-containing protein</fullName>
    </recommendedName>
</protein>
<evidence type="ECO:0000313" key="3">
    <source>
        <dbReference type="Proteomes" id="UP000799441"/>
    </source>
</evidence>
<dbReference type="Proteomes" id="UP000799441">
    <property type="component" value="Unassembled WGS sequence"/>
</dbReference>
<dbReference type="EMBL" id="MU003820">
    <property type="protein sequence ID" value="KAF2718790.1"/>
    <property type="molecule type" value="Genomic_DNA"/>
</dbReference>
<evidence type="ECO:0000313" key="2">
    <source>
        <dbReference type="EMBL" id="KAF2718790.1"/>
    </source>
</evidence>
<dbReference type="OrthoDB" id="62952at2759"/>
<dbReference type="PANTHER" id="PTHR42085:SF1">
    <property type="entry name" value="F-BOX DOMAIN-CONTAINING PROTEIN"/>
    <property type="match status" value="1"/>
</dbReference>
<name>A0A9P4Q3C6_9PEZI</name>
<dbReference type="PANTHER" id="PTHR42085">
    <property type="entry name" value="F-BOX DOMAIN-CONTAINING PROTEIN"/>
    <property type="match status" value="1"/>
</dbReference>
<proteinExistence type="predicted"/>
<organism evidence="2 3">
    <name type="scientific">Polychaeton citri CBS 116435</name>
    <dbReference type="NCBI Taxonomy" id="1314669"/>
    <lineage>
        <taxon>Eukaryota</taxon>
        <taxon>Fungi</taxon>
        <taxon>Dikarya</taxon>
        <taxon>Ascomycota</taxon>
        <taxon>Pezizomycotina</taxon>
        <taxon>Dothideomycetes</taxon>
        <taxon>Dothideomycetidae</taxon>
        <taxon>Capnodiales</taxon>
        <taxon>Capnodiaceae</taxon>
        <taxon>Polychaeton</taxon>
    </lineage>
</organism>
<reference evidence="2" key="1">
    <citation type="journal article" date="2020" name="Stud. Mycol.">
        <title>101 Dothideomycetes genomes: a test case for predicting lifestyles and emergence of pathogens.</title>
        <authorList>
            <person name="Haridas S."/>
            <person name="Albert R."/>
            <person name="Binder M."/>
            <person name="Bloem J."/>
            <person name="Labutti K."/>
            <person name="Salamov A."/>
            <person name="Andreopoulos B."/>
            <person name="Baker S."/>
            <person name="Barry K."/>
            <person name="Bills G."/>
            <person name="Bluhm B."/>
            <person name="Cannon C."/>
            <person name="Castanera R."/>
            <person name="Culley D."/>
            <person name="Daum C."/>
            <person name="Ezra D."/>
            <person name="Gonzalez J."/>
            <person name="Henrissat B."/>
            <person name="Kuo A."/>
            <person name="Liang C."/>
            <person name="Lipzen A."/>
            <person name="Lutzoni F."/>
            <person name="Magnuson J."/>
            <person name="Mondo S."/>
            <person name="Nolan M."/>
            <person name="Ohm R."/>
            <person name="Pangilinan J."/>
            <person name="Park H.-J."/>
            <person name="Ramirez L."/>
            <person name="Alfaro M."/>
            <person name="Sun H."/>
            <person name="Tritt A."/>
            <person name="Yoshinaga Y."/>
            <person name="Zwiers L.-H."/>
            <person name="Turgeon B."/>
            <person name="Goodwin S."/>
            <person name="Spatafora J."/>
            <person name="Crous P."/>
            <person name="Grigoriev I."/>
        </authorList>
    </citation>
    <scope>NUCLEOTIDE SEQUENCE</scope>
    <source>
        <strain evidence="2">CBS 116435</strain>
    </source>
</reference>